<evidence type="ECO:0000256" key="5">
    <source>
        <dbReference type="ARBA" id="ARBA00022725"/>
    </source>
</evidence>
<keyword evidence="3" id="KW-0716">Sensory transduction</keyword>
<evidence type="ECO:0000256" key="2">
    <source>
        <dbReference type="ARBA" id="ARBA00022475"/>
    </source>
</evidence>
<sequence length="235" mass="26828">MVCRTVSIILLIIHLTGQIICFLLNFHDKKAVIEIIMIFLSGLYCLVKYLNNIIHLRTMTKLLESMKENQAVFMKGKEKQILDKHAHNGKLFVHGYSCKFASLLEIMYVWCFGVVIVLCVPAISYSALQLITHSNTTQEVIQLIMFIVIQLLDLFFNCYLSQKLIDESESIQKYINFSDWYKVPINTQKLLILTTLRSQKPSGITAGKMMTLGMENFGAMVKTAVSYLTVLMAVQ</sequence>
<keyword evidence="5" id="KW-0552">Olfaction</keyword>
<reference evidence="11" key="2">
    <citation type="submission" date="2023-03" db="EMBL/GenBank/DDBJ databases">
        <authorList>
            <person name="Inwood S.N."/>
            <person name="Skelly J.G."/>
            <person name="Guhlin J."/>
            <person name="Harrop T.W.R."/>
            <person name="Goldson S.G."/>
            <person name="Dearden P.K."/>
        </authorList>
    </citation>
    <scope>NUCLEOTIDE SEQUENCE</scope>
    <source>
        <strain evidence="11">Irish</strain>
        <tissue evidence="11">Whole body</tissue>
    </source>
</reference>
<protein>
    <submittedName>
        <fullName evidence="11">Uncharacterized protein</fullName>
    </submittedName>
</protein>
<keyword evidence="2" id="KW-1003">Cell membrane</keyword>
<dbReference type="GO" id="GO:0007165">
    <property type="term" value="P:signal transduction"/>
    <property type="evidence" value="ECO:0007669"/>
    <property type="project" value="UniProtKB-KW"/>
</dbReference>
<feature type="transmembrane region" description="Helical" evidence="10">
    <location>
        <begin position="7"/>
        <end position="26"/>
    </location>
</feature>
<proteinExistence type="predicted"/>
<evidence type="ECO:0000313" key="11">
    <source>
        <dbReference type="EMBL" id="KAK0172384.1"/>
    </source>
</evidence>
<comment type="subcellular location">
    <subcellularLocation>
        <location evidence="1">Cell membrane</location>
        <topology evidence="1">Multi-pass membrane protein</topology>
    </subcellularLocation>
</comment>
<evidence type="ECO:0000256" key="4">
    <source>
        <dbReference type="ARBA" id="ARBA00022692"/>
    </source>
</evidence>
<keyword evidence="4 10" id="KW-0812">Transmembrane</keyword>
<comment type="caution">
    <text evidence="11">The sequence shown here is derived from an EMBL/GenBank/DDBJ whole genome shotgun (WGS) entry which is preliminary data.</text>
</comment>
<dbReference type="AlphaFoldDB" id="A0AA39FNA4"/>
<dbReference type="GO" id="GO:0005886">
    <property type="term" value="C:plasma membrane"/>
    <property type="evidence" value="ECO:0007669"/>
    <property type="project" value="UniProtKB-SubCell"/>
</dbReference>
<dbReference type="Proteomes" id="UP001168990">
    <property type="component" value="Unassembled WGS sequence"/>
</dbReference>
<feature type="transmembrane region" description="Helical" evidence="10">
    <location>
        <begin position="140"/>
        <end position="160"/>
    </location>
</feature>
<name>A0AA39FNA4_9HYME</name>
<gene>
    <name evidence="11" type="ORF">PV328_005708</name>
</gene>
<evidence type="ECO:0000256" key="9">
    <source>
        <dbReference type="ARBA" id="ARBA00023224"/>
    </source>
</evidence>
<dbReference type="InterPro" id="IPR004117">
    <property type="entry name" value="7tm6_olfct_rcpt"/>
</dbReference>
<evidence type="ECO:0000313" key="12">
    <source>
        <dbReference type="Proteomes" id="UP001168990"/>
    </source>
</evidence>
<dbReference type="PANTHER" id="PTHR21137:SF35">
    <property type="entry name" value="ODORANT RECEPTOR 19A-RELATED"/>
    <property type="match status" value="1"/>
</dbReference>
<keyword evidence="6 10" id="KW-1133">Transmembrane helix</keyword>
<feature type="transmembrane region" description="Helical" evidence="10">
    <location>
        <begin position="106"/>
        <end position="128"/>
    </location>
</feature>
<keyword evidence="12" id="KW-1185">Reference proteome</keyword>
<accession>A0AA39FNA4</accession>
<feature type="transmembrane region" description="Helical" evidence="10">
    <location>
        <begin position="32"/>
        <end position="51"/>
    </location>
</feature>
<keyword evidence="8" id="KW-0675">Receptor</keyword>
<evidence type="ECO:0000256" key="1">
    <source>
        <dbReference type="ARBA" id="ARBA00004651"/>
    </source>
</evidence>
<keyword evidence="7 10" id="KW-0472">Membrane</keyword>
<dbReference type="GO" id="GO:0005549">
    <property type="term" value="F:odorant binding"/>
    <property type="evidence" value="ECO:0007669"/>
    <property type="project" value="InterPro"/>
</dbReference>
<dbReference type="EMBL" id="JAQQBS010000002">
    <property type="protein sequence ID" value="KAK0172384.1"/>
    <property type="molecule type" value="Genomic_DNA"/>
</dbReference>
<evidence type="ECO:0000256" key="8">
    <source>
        <dbReference type="ARBA" id="ARBA00023170"/>
    </source>
</evidence>
<evidence type="ECO:0000256" key="7">
    <source>
        <dbReference type="ARBA" id="ARBA00023136"/>
    </source>
</evidence>
<reference evidence="11" key="1">
    <citation type="journal article" date="2023" name="bioRxiv">
        <title>Scaffold-level genome assemblies of two parasitoid biocontrol wasps reveal the parthenogenesis mechanism and an associated novel virus.</title>
        <authorList>
            <person name="Inwood S."/>
            <person name="Skelly J."/>
            <person name="Guhlin J."/>
            <person name="Harrop T."/>
            <person name="Goldson S."/>
            <person name="Dearden P."/>
        </authorList>
    </citation>
    <scope>NUCLEOTIDE SEQUENCE</scope>
    <source>
        <strain evidence="11">Irish</strain>
        <tissue evidence="11">Whole body</tissue>
    </source>
</reference>
<dbReference type="PANTHER" id="PTHR21137">
    <property type="entry name" value="ODORANT RECEPTOR"/>
    <property type="match status" value="1"/>
</dbReference>
<evidence type="ECO:0000256" key="10">
    <source>
        <dbReference type="SAM" id="Phobius"/>
    </source>
</evidence>
<evidence type="ECO:0000256" key="3">
    <source>
        <dbReference type="ARBA" id="ARBA00022606"/>
    </source>
</evidence>
<evidence type="ECO:0000256" key="6">
    <source>
        <dbReference type="ARBA" id="ARBA00022989"/>
    </source>
</evidence>
<dbReference type="Pfam" id="PF02949">
    <property type="entry name" value="7tm_6"/>
    <property type="match status" value="1"/>
</dbReference>
<dbReference type="GO" id="GO:0004984">
    <property type="term" value="F:olfactory receptor activity"/>
    <property type="evidence" value="ECO:0007669"/>
    <property type="project" value="InterPro"/>
</dbReference>
<organism evidence="11 12">
    <name type="scientific">Microctonus aethiopoides</name>
    <dbReference type="NCBI Taxonomy" id="144406"/>
    <lineage>
        <taxon>Eukaryota</taxon>
        <taxon>Metazoa</taxon>
        <taxon>Ecdysozoa</taxon>
        <taxon>Arthropoda</taxon>
        <taxon>Hexapoda</taxon>
        <taxon>Insecta</taxon>
        <taxon>Pterygota</taxon>
        <taxon>Neoptera</taxon>
        <taxon>Endopterygota</taxon>
        <taxon>Hymenoptera</taxon>
        <taxon>Apocrita</taxon>
        <taxon>Ichneumonoidea</taxon>
        <taxon>Braconidae</taxon>
        <taxon>Euphorinae</taxon>
        <taxon>Microctonus</taxon>
    </lineage>
</organism>
<keyword evidence="9" id="KW-0807">Transducer</keyword>